<dbReference type="InterPro" id="IPR054585">
    <property type="entry name" value="NDH2-like_C"/>
</dbReference>
<evidence type="ECO:0000256" key="5">
    <source>
        <dbReference type="ARBA" id="ARBA00023027"/>
    </source>
</evidence>
<keyword evidence="9" id="KW-1185">Reference proteome</keyword>
<feature type="domain" description="FAD/NAD(P)-binding" evidence="6">
    <location>
        <begin position="7"/>
        <end position="137"/>
    </location>
</feature>
<evidence type="ECO:0000256" key="3">
    <source>
        <dbReference type="ARBA" id="ARBA00022827"/>
    </source>
</evidence>
<evidence type="ECO:0000313" key="9">
    <source>
        <dbReference type="Proteomes" id="UP000799437"/>
    </source>
</evidence>
<name>A0A6A6VV56_9PEZI</name>
<evidence type="ECO:0000256" key="2">
    <source>
        <dbReference type="ARBA" id="ARBA00022630"/>
    </source>
</evidence>
<keyword evidence="2" id="KW-0285">Flavoprotein</keyword>
<dbReference type="GO" id="GO:0005739">
    <property type="term" value="C:mitochondrion"/>
    <property type="evidence" value="ECO:0007669"/>
    <property type="project" value="TreeGrafter"/>
</dbReference>
<feature type="domain" description="External alternative NADH-ubiquinone oxidoreductase-like C-terminal" evidence="7">
    <location>
        <begin position="257"/>
        <end position="315"/>
    </location>
</feature>
<protein>
    <submittedName>
        <fullName evidence="8">Uncharacterized protein</fullName>
    </submittedName>
</protein>
<evidence type="ECO:0000259" key="6">
    <source>
        <dbReference type="Pfam" id="PF07992"/>
    </source>
</evidence>
<comment type="similarity">
    <text evidence="1">Belongs to the NADH dehydrogenase family.</text>
</comment>
<reference evidence="8" key="1">
    <citation type="journal article" date="2020" name="Stud. Mycol.">
        <title>101 Dothideomycetes genomes: a test case for predicting lifestyles and emergence of pathogens.</title>
        <authorList>
            <person name="Haridas S."/>
            <person name="Albert R."/>
            <person name="Binder M."/>
            <person name="Bloem J."/>
            <person name="Labutti K."/>
            <person name="Salamov A."/>
            <person name="Andreopoulos B."/>
            <person name="Baker S."/>
            <person name="Barry K."/>
            <person name="Bills G."/>
            <person name="Bluhm B."/>
            <person name="Cannon C."/>
            <person name="Castanera R."/>
            <person name="Culley D."/>
            <person name="Daum C."/>
            <person name="Ezra D."/>
            <person name="Gonzalez J."/>
            <person name="Henrissat B."/>
            <person name="Kuo A."/>
            <person name="Liang C."/>
            <person name="Lipzen A."/>
            <person name="Lutzoni F."/>
            <person name="Magnuson J."/>
            <person name="Mondo S."/>
            <person name="Nolan M."/>
            <person name="Ohm R."/>
            <person name="Pangilinan J."/>
            <person name="Park H.-J."/>
            <person name="Ramirez L."/>
            <person name="Alfaro M."/>
            <person name="Sun H."/>
            <person name="Tritt A."/>
            <person name="Yoshinaga Y."/>
            <person name="Zwiers L.-H."/>
            <person name="Turgeon B."/>
            <person name="Goodwin S."/>
            <person name="Spatafora J."/>
            <person name="Crous P."/>
            <person name="Grigoriev I."/>
        </authorList>
    </citation>
    <scope>NUCLEOTIDE SEQUENCE</scope>
    <source>
        <strain evidence="8">CBS 121739</strain>
    </source>
</reference>
<dbReference type="PANTHER" id="PTHR43706">
    <property type="entry name" value="NADH DEHYDROGENASE"/>
    <property type="match status" value="1"/>
</dbReference>
<dbReference type="OrthoDB" id="9992747at2759"/>
<dbReference type="PANTHER" id="PTHR43706:SF17">
    <property type="entry name" value="NADH DEHYDROGENASE (EUROFUNG)"/>
    <property type="match status" value="1"/>
</dbReference>
<dbReference type="GO" id="GO:0003954">
    <property type="term" value="F:NADH dehydrogenase activity"/>
    <property type="evidence" value="ECO:0007669"/>
    <property type="project" value="InterPro"/>
</dbReference>
<gene>
    <name evidence="8" type="ORF">EJ05DRAFT_480096</name>
</gene>
<dbReference type="InterPro" id="IPR036188">
    <property type="entry name" value="FAD/NAD-bd_sf"/>
</dbReference>
<dbReference type="SUPFAM" id="SSF51905">
    <property type="entry name" value="FAD/NAD(P)-binding domain"/>
    <property type="match status" value="1"/>
</dbReference>
<sequence length="319" mass="35337">MKKILLNFAVVGGGPTGIEFSAELHDLISDDLSQLYPDLMKYVQITVYDVAPQVLSMFDANLGKYAMNAFKREGIAIKTSHHVENLRPGPPQHVKDAGTIHDEHTVYTLQLKELGEVGVGMVVWSTGLMMNPFVERAMGKSQTLHVPHTKSVDYADDGAPTSDWVVQKHPKTGAIVTNDKMQVLLSVPPVTSSSSDAATDASTMTLQDVFAIGDCATQAHASYPATAQVANQEAMWLAKRLNRDDLATQHFTYKDLGVMAYIGNWKAIVQTKGGNISGQTAWFIWRGAYLTKSVSWRNKILIPMYWFINWVFGRDVSRF</sequence>
<keyword evidence="3" id="KW-0274">FAD</keyword>
<evidence type="ECO:0000313" key="8">
    <source>
        <dbReference type="EMBL" id="KAF2753604.1"/>
    </source>
</evidence>
<accession>A0A6A6VV56</accession>
<dbReference type="Gene3D" id="3.50.50.100">
    <property type="match status" value="1"/>
</dbReference>
<dbReference type="Pfam" id="PF22366">
    <property type="entry name" value="NDH2_C"/>
    <property type="match status" value="1"/>
</dbReference>
<dbReference type="GeneID" id="54485862"/>
<evidence type="ECO:0000256" key="1">
    <source>
        <dbReference type="ARBA" id="ARBA00005272"/>
    </source>
</evidence>
<evidence type="ECO:0000259" key="7">
    <source>
        <dbReference type="Pfam" id="PF22366"/>
    </source>
</evidence>
<keyword evidence="4" id="KW-0560">Oxidoreductase</keyword>
<dbReference type="Pfam" id="PF07992">
    <property type="entry name" value="Pyr_redox_2"/>
    <property type="match status" value="1"/>
</dbReference>
<dbReference type="AlphaFoldDB" id="A0A6A6VV56"/>
<dbReference type="EMBL" id="ML996583">
    <property type="protein sequence ID" value="KAF2753604.1"/>
    <property type="molecule type" value="Genomic_DNA"/>
</dbReference>
<dbReference type="InterPro" id="IPR045024">
    <property type="entry name" value="NDH-2"/>
</dbReference>
<proteinExistence type="inferred from homology"/>
<dbReference type="Proteomes" id="UP000799437">
    <property type="component" value="Unassembled WGS sequence"/>
</dbReference>
<evidence type="ECO:0000256" key="4">
    <source>
        <dbReference type="ARBA" id="ARBA00023002"/>
    </source>
</evidence>
<keyword evidence="5" id="KW-0520">NAD</keyword>
<dbReference type="RefSeq" id="XP_033596055.1">
    <property type="nucleotide sequence ID" value="XM_033744808.1"/>
</dbReference>
<dbReference type="InterPro" id="IPR023753">
    <property type="entry name" value="FAD/NAD-binding_dom"/>
</dbReference>
<organism evidence="8 9">
    <name type="scientific">Pseudovirgaria hyperparasitica</name>
    <dbReference type="NCBI Taxonomy" id="470096"/>
    <lineage>
        <taxon>Eukaryota</taxon>
        <taxon>Fungi</taxon>
        <taxon>Dikarya</taxon>
        <taxon>Ascomycota</taxon>
        <taxon>Pezizomycotina</taxon>
        <taxon>Dothideomycetes</taxon>
        <taxon>Dothideomycetes incertae sedis</taxon>
        <taxon>Acrospermales</taxon>
        <taxon>Acrospermaceae</taxon>
        <taxon>Pseudovirgaria</taxon>
    </lineage>
</organism>